<dbReference type="Proteomes" id="UP000182227">
    <property type="component" value="Unassembled WGS sequence"/>
</dbReference>
<organism evidence="2 3">
    <name type="scientific">Mycolicibacterium conceptionense</name>
    <dbReference type="NCBI Taxonomy" id="451644"/>
    <lineage>
        <taxon>Bacteria</taxon>
        <taxon>Bacillati</taxon>
        <taxon>Actinomycetota</taxon>
        <taxon>Actinomycetes</taxon>
        <taxon>Mycobacteriales</taxon>
        <taxon>Mycobacteriaceae</taxon>
        <taxon>Mycolicibacterium</taxon>
    </lineage>
</organism>
<sequence length="74" mass="7677" precursor="true">MRAADKLVPAVAARALASTVLRSSAVRENSAATNTAVPRVSRTIARIDSKDAITSAEPPIRSSPVLRRAPGPAD</sequence>
<dbReference type="EMBL" id="CTEF01000003">
    <property type="protein sequence ID" value="CQD19057.1"/>
    <property type="molecule type" value="Genomic_DNA"/>
</dbReference>
<evidence type="ECO:0000313" key="3">
    <source>
        <dbReference type="Proteomes" id="UP000182227"/>
    </source>
</evidence>
<proteinExistence type="predicted"/>
<name>A0A0U1DLX6_9MYCO</name>
<evidence type="ECO:0000313" key="2">
    <source>
        <dbReference type="EMBL" id="CQD19057.1"/>
    </source>
</evidence>
<evidence type="ECO:0000256" key="1">
    <source>
        <dbReference type="SAM" id="MobiDB-lite"/>
    </source>
</evidence>
<reference evidence="2 3" key="1">
    <citation type="submission" date="2015-03" db="EMBL/GenBank/DDBJ databases">
        <authorList>
            <person name="Murphy D."/>
        </authorList>
    </citation>
    <scope>NUCLEOTIDE SEQUENCE [LARGE SCALE GENOMIC DNA]</scope>
    <source>
        <strain evidence="2 3">D16</strain>
    </source>
</reference>
<accession>A0A0U1DLX6</accession>
<feature type="region of interest" description="Disordered" evidence="1">
    <location>
        <begin position="50"/>
        <end position="74"/>
    </location>
</feature>
<gene>
    <name evidence="2" type="ORF">BN970_04275</name>
</gene>
<protein>
    <submittedName>
        <fullName evidence="2">Uncharacterized protein</fullName>
    </submittedName>
</protein>
<dbReference type="AlphaFoldDB" id="A0A0U1DLX6"/>